<dbReference type="AlphaFoldDB" id="A0A1E4SMV9"/>
<evidence type="ECO:0000259" key="3">
    <source>
        <dbReference type="Pfam" id="PF00561"/>
    </source>
</evidence>
<dbReference type="InterPro" id="IPR000073">
    <property type="entry name" value="AB_hydrolase_1"/>
</dbReference>
<dbReference type="STRING" id="984487.A0A1E4SMV9"/>
<evidence type="ECO:0000313" key="4">
    <source>
        <dbReference type="EMBL" id="ODV80722.1"/>
    </source>
</evidence>
<dbReference type="SUPFAM" id="SSF53474">
    <property type="entry name" value="alpha/beta-Hydrolases"/>
    <property type="match status" value="1"/>
</dbReference>
<keyword evidence="5" id="KW-1185">Reference proteome</keyword>
<dbReference type="GeneID" id="30982680"/>
<evidence type="ECO:0000256" key="2">
    <source>
        <dbReference type="ARBA" id="ARBA00038334"/>
    </source>
</evidence>
<dbReference type="PANTHER" id="PTHR43329">
    <property type="entry name" value="EPOXIDE HYDROLASE"/>
    <property type="match status" value="1"/>
</dbReference>
<dbReference type="GO" id="GO:0016787">
    <property type="term" value="F:hydrolase activity"/>
    <property type="evidence" value="ECO:0007669"/>
    <property type="project" value="UniProtKB-KW"/>
</dbReference>
<feature type="domain" description="AB hydrolase-1" evidence="3">
    <location>
        <begin position="36"/>
        <end position="294"/>
    </location>
</feature>
<protein>
    <submittedName>
        <fullName evidence="4">Epoxide hydrolase, soluble</fullName>
    </submittedName>
</protein>
<proteinExistence type="inferred from homology"/>
<comment type="similarity">
    <text evidence="2">Belongs to the AB hydrolase superfamily. Epoxide hydrolase family.</text>
</comment>
<keyword evidence="1 4" id="KW-0378">Hydrolase</keyword>
<gene>
    <name evidence="4" type="ORF">CANTADRAFT_339058</name>
</gene>
<accession>A0A1E4SMV9</accession>
<reference evidence="5" key="1">
    <citation type="submission" date="2016-05" db="EMBL/GenBank/DDBJ databases">
        <title>Comparative genomics of biotechnologically important yeasts.</title>
        <authorList>
            <consortium name="DOE Joint Genome Institute"/>
            <person name="Riley R."/>
            <person name="Haridas S."/>
            <person name="Wolfe K.H."/>
            <person name="Lopes M.R."/>
            <person name="Hittinger C.T."/>
            <person name="Goker M."/>
            <person name="Salamov A."/>
            <person name="Wisecaver J."/>
            <person name="Long T.M."/>
            <person name="Aerts A.L."/>
            <person name="Barry K."/>
            <person name="Choi C."/>
            <person name="Clum A."/>
            <person name="Coughlan A.Y."/>
            <person name="Deshpande S."/>
            <person name="Douglass A.P."/>
            <person name="Hanson S.J."/>
            <person name="Klenk H.-P."/>
            <person name="Labutti K."/>
            <person name="Lapidus A."/>
            <person name="Lindquist E."/>
            <person name="Lipzen A."/>
            <person name="Meier-Kolthoff J.P."/>
            <person name="Ohm R.A."/>
            <person name="Otillar R.P."/>
            <person name="Pangilinan J."/>
            <person name="Peng Y."/>
            <person name="Rokas A."/>
            <person name="Rosa C.A."/>
            <person name="Scheuner C."/>
            <person name="Sibirny A.A."/>
            <person name="Slot J.C."/>
            <person name="Stielow J.B."/>
            <person name="Sun H."/>
            <person name="Kurtzman C.P."/>
            <person name="Blackwell M."/>
            <person name="Grigoriev I.V."/>
            <person name="Jeffries T.W."/>
        </authorList>
    </citation>
    <scope>NUCLEOTIDE SEQUENCE [LARGE SCALE GENOMIC DNA]</scope>
    <source>
        <strain evidence="5">NRRL Y-17324</strain>
    </source>
</reference>
<dbReference type="RefSeq" id="XP_020065844.1">
    <property type="nucleotide sequence ID" value="XM_020208543.1"/>
</dbReference>
<name>A0A1E4SMV9_9ASCO</name>
<dbReference type="PRINTS" id="PR00412">
    <property type="entry name" value="EPOXHYDRLASE"/>
</dbReference>
<evidence type="ECO:0000313" key="5">
    <source>
        <dbReference type="Proteomes" id="UP000094285"/>
    </source>
</evidence>
<dbReference type="Pfam" id="PF00561">
    <property type="entry name" value="Abhydrolase_1"/>
    <property type="match status" value="1"/>
</dbReference>
<dbReference type="Gene3D" id="3.40.50.1820">
    <property type="entry name" value="alpha/beta hydrolase"/>
    <property type="match status" value="1"/>
</dbReference>
<dbReference type="InterPro" id="IPR000639">
    <property type="entry name" value="Epox_hydrolase-like"/>
</dbReference>
<evidence type="ECO:0000256" key="1">
    <source>
        <dbReference type="ARBA" id="ARBA00022801"/>
    </source>
</evidence>
<sequence>MPHEIILENGPLAFTTLSNHSAADVFTTTSRKWNRVVLLLHGFPDDHTTFQPIWQKLLDAFDGSKVLLLAPKMRGYERSSQPSPPAYSLKDIAGDVRSWIISLNASSVPVHIIGHDWGAVVSYETATLYPDLVSSMACLAIPFVRGIKPWTLVGAAPSQLWLSSYMVRMQLPLFYLSRLQETGDDSYLDYLWKTWSPTWKYSKNDIARLKAAFADEKVVHSTTAYYRGIADPRNVKQLRFDINFQKVPTLVLGGQVDGCMSRGLFDVSRQHFAHIPNLRIEVVPGVGHFMHREDPEAISGLLIEWFQKHQTPN</sequence>
<organism evidence="4 5">
    <name type="scientific">Suhomyces tanzawaensis NRRL Y-17324</name>
    <dbReference type="NCBI Taxonomy" id="984487"/>
    <lineage>
        <taxon>Eukaryota</taxon>
        <taxon>Fungi</taxon>
        <taxon>Dikarya</taxon>
        <taxon>Ascomycota</taxon>
        <taxon>Saccharomycotina</taxon>
        <taxon>Pichiomycetes</taxon>
        <taxon>Debaryomycetaceae</taxon>
        <taxon>Suhomyces</taxon>
    </lineage>
</organism>
<dbReference type="InterPro" id="IPR029058">
    <property type="entry name" value="AB_hydrolase_fold"/>
</dbReference>
<dbReference type="OrthoDB" id="408373at2759"/>
<dbReference type="Proteomes" id="UP000094285">
    <property type="component" value="Unassembled WGS sequence"/>
</dbReference>
<dbReference type="EMBL" id="KV453910">
    <property type="protein sequence ID" value="ODV80722.1"/>
    <property type="molecule type" value="Genomic_DNA"/>
</dbReference>